<dbReference type="STRING" id="365044.Pnap_2689"/>
<dbReference type="SUPFAM" id="SSF52172">
    <property type="entry name" value="CheY-like"/>
    <property type="match status" value="1"/>
</dbReference>
<dbReference type="PROSITE" id="PS50110">
    <property type="entry name" value="RESPONSE_REGULATORY"/>
    <property type="match status" value="1"/>
</dbReference>
<name>A1VQR3_POLNA</name>
<dbReference type="GO" id="GO:0006355">
    <property type="term" value="P:regulation of DNA-templated transcription"/>
    <property type="evidence" value="ECO:0007669"/>
    <property type="project" value="InterPro"/>
</dbReference>
<sequence>MSSLSRHFLQPAGALMPAMPPTSILLIDDHALFRSGMRLVLLAGMANVEVLEAASLEQAVRTVTSPPALVLLDIQLQGVNGLEGLGLFKQRWPGVPLVMLSSAAEPETIRLALSRGAAAFVSKADTAEKIIKVIEQVLSGGLPDASAGMAHNTSANATPRPRLTPRQCEVLDLLCEGLSNKVIARRLELSEFTVRGHVQAVLGLLGVSSRSQVMFAARRSGLIG</sequence>
<dbReference type="eggNOG" id="COG2197">
    <property type="taxonomic scope" value="Bacteria"/>
</dbReference>
<dbReference type="InterPro" id="IPR000792">
    <property type="entry name" value="Tscrpt_reg_LuxR_C"/>
</dbReference>
<dbReference type="Pfam" id="PF00196">
    <property type="entry name" value="GerE"/>
    <property type="match status" value="1"/>
</dbReference>
<gene>
    <name evidence="6" type="ordered locus">Pnap_2689</name>
</gene>
<dbReference type="PRINTS" id="PR00038">
    <property type="entry name" value="HTHLUXR"/>
</dbReference>
<dbReference type="Gene3D" id="3.40.50.2300">
    <property type="match status" value="1"/>
</dbReference>
<dbReference type="SMART" id="SM00448">
    <property type="entry name" value="REC"/>
    <property type="match status" value="1"/>
</dbReference>
<accession>A1VQR3</accession>
<feature type="domain" description="Response regulatory" evidence="5">
    <location>
        <begin position="23"/>
        <end position="138"/>
    </location>
</feature>
<dbReference type="PANTHER" id="PTHR45566:SF1">
    <property type="entry name" value="HTH-TYPE TRANSCRIPTIONAL REGULATOR YHJB-RELATED"/>
    <property type="match status" value="1"/>
</dbReference>
<keyword evidence="7" id="KW-1185">Reference proteome</keyword>
<evidence type="ECO:0000259" key="4">
    <source>
        <dbReference type="PROSITE" id="PS50043"/>
    </source>
</evidence>
<dbReference type="EMBL" id="CP000529">
    <property type="protein sequence ID" value="ABM37991.1"/>
    <property type="molecule type" value="Genomic_DNA"/>
</dbReference>
<dbReference type="Pfam" id="PF00072">
    <property type="entry name" value="Response_reg"/>
    <property type="match status" value="1"/>
</dbReference>
<dbReference type="PROSITE" id="PS50043">
    <property type="entry name" value="HTH_LUXR_2"/>
    <property type="match status" value="1"/>
</dbReference>
<reference evidence="7" key="1">
    <citation type="journal article" date="2009" name="Environ. Microbiol.">
        <title>The genome of Polaromonas naphthalenivorans strain CJ2, isolated from coal tar-contaminated sediment, reveals physiological and metabolic versatility and evolution through extensive horizontal gene transfer.</title>
        <authorList>
            <person name="Yagi J.M."/>
            <person name="Sims D."/>
            <person name="Brettin T."/>
            <person name="Bruce D."/>
            <person name="Madsen E.L."/>
        </authorList>
    </citation>
    <scope>NUCLEOTIDE SEQUENCE [LARGE SCALE GENOMIC DNA]</scope>
    <source>
        <strain evidence="7">CJ2</strain>
    </source>
</reference>
<dbReference type="AlphaFoldDB" id="A1VQR3"/>
<evidence type="ECO:0000256" key="2">
    <source>
        <dbReference type="ARBA" id="ARBA00023125"/>
    </source>
</evidence>
<dbReference type="InterPro" id="IPR001789">
    <property type="entry name" value="Sig_transdc_resp-reg_receiver"/>
</dbReference>
<feature type="domain" description="HTH luxR-type" evidence="4">
    <location>
        <begin position="156"/>
        <end position="221"/>
    </location>
</feature>
<dbReference type="InterPro" id="IPR051015">
    <property type="entry name" value="EvgA-like"/>
</dbReference>
<evidence type="ECO:0000313" key="6">
    <source>
        <dbReference type="EMBL" id="ABM37991.1"/>
    </source>
</evidence>
<keyword evidence="1 3" id="KW-0597">Phosphoprotein</keyword>
<dbReference type="Proteomes" id="UP000000644">
    <property type="component" value="Chromosome"/>
</dbReference>
<evidence type="ECO:0000256" key="1">
    <source>
        <dbReference type="ARBA" id="ARBA00022553"/>
    </source>
</evidence>
<dbReference type="InterPro" id="IPR011006">
    <property type="entry name" value="CheY-like_superfamily"/>
</dbReference>
<evidence type="ECO:0000256" key="3">
    <source>
        <dbReference type="PROSITE-ProRule" id="PRU00169"/>
    </source>
</evidence>
<dbReference type="InterPro" id="IPR058245">
    <property type="entry name" value="NreC/VraR/RcsB-like_REC"/>
</dbReference>
<dbReference type="CDD" id="cd17535">
    <property type="entry name" value="REC_NarL-like"/>
    <property type="match status" value="1"/>
</dbReference>
<organism evidence="6 7">
    <name type="scientific">Polaromonas naphthalenivorans (strain CJ2)</name>
    <dbReference type="NCBI Taxonomy" id="365044"/>
    <lineage>
        <taxon>Bacteria</taxon>
        <taxon>Pseudomonadati</taxon>
        <taxon>Pseudomonadota</taxon>
        <taxon>Betaproteobacteria</taxon>
        <taxon>Burkholderiales</taxon>
        <taxon>Comamonadaceae</taxon>
        <taxon>Polaromonas</taxon>
    </lineage>
</organism>
<evidence type="ECO:0000259" key="5">
    <source>
        <dbReference type="PROSITE" id="PS50110"/>
    </source>
</evidence>
<dbReference type="HOGENOM" id="CLU_000445_90_8_4"/>
<dbReference type="CDD" id="cd06170">
    <property type="entry name" value="LuxR_C_like"/>
    <property type="match status" value="1"/>
</dbReference>
<protein>
    <submittedName>
        <fullName evidence="6">Two component transcriptional regulator, LuxR family</fullName>
    </submittedName>
</protein>
<dbReference type="GO" id="GO:0000160">
    <property type="term" value="P:phosphorelay signal transduction system"/>
    <property type="evidence" value="ECO:0007669"/>
    <property type="project" value="InterPro"/>
</dbReference>
<evidence type="ECO:0000313" key="7">
    <source>
        <dbReference type="Proteomes" id="UP000000644"/>
    </source>
</evidence>
<proteinExistence type="predicted"/>
<dbReference type="GO" id="GO:0003677">
    <property type="term" value="F:DNA binding"/>
    <property type="evidence" value="ECO:0007669"/>
    <property type="project" value="UniProtKB-KW"/>
</dbReference>
<dbReference type="InterPro" id="IPR016032">
    <property type="entry name" value="Sig_transdc_resp-reg_C-effctor"/>
</dbReference>
<dbReference type="KEGG" id="pna:Pnap_2689"/>
<dbReference type="SMART" id="SM00421">
    <property type="entry name" value="HTH_LUXR"/>
    <property type="match status" value="1"/>
</dbReference>
<keyword evidence="2" id="KW-0238">DNA-binding</keyword>
<dbReference type="PANTHER" id="PTHR45566">
    <property type="entry name" value="HTH-TYPE TRANSCRIPTIONAL REGULATOR YHJB-RELATED"/>
    <property type="match status" value="1"/>
</dbReference>
<dbReference type="SUPFAM" id="SSF46894">
    <property type="entry name" value="C-terminal effector domain of the bipartite response regulators"/>
    <property type="match status" value="1"/>
</dbReference>
<feature type="modified residue" description="4-aspartylphosphate" evidence="3">
    <location>
        <position position="73"/>
    </location>
</feature>